<dbReference type="Gene3D" id="2.40.250.10">
    <property type="entry name" value="Core binding factor, beta subunit"/>
    <property type="match status" value="2"/>
</dbReference>
<feature type="region of interest" description="Disordered" evidence="4">
    <location>
        <begin position="147"/>
        <end position="174"/>
    </location>
</feature>
<dbReference type="SUPFAM" id="SSF50723">
    <property type="entry name" value="Core binding factor beta, CBF"/>
    <property type="match status" value="1"/>
</dbReference>
<reference evidence="6" key="1">
    <citation type="submission" date="2025-08" db="UniProtKB">
        <authorList>
            <consortium name="RefSeq"/>
        </authorList>
    </citation>
    <scope>IDENTIFICATION</scope>
    <source>
        <tissue evidence="6">Muscle</tissue>
    </source>
</reference>
<protein>
    <submittedName>
        <fullName evidence="6">Protein big brother-like</fullName>
    </submittedName>
</protein>
<dbReference type="InterPro" id="IPR036552">
    <property type="entry name" value="CBF_bsu_sf"/>
</dbReference>
<gene>
    <name evidence="6" type="primary">LOC106461381</name>
</gene>
<organism evidence="5 6">
    <name type="scientific">Limulus polyphemus</name>
    <name type="common">Atlantic horseshoe crab</name>
    <dbReference type="NCBI Taxonomy" id="6850"/>
    <lineage>
        <taxon>Eukaryota</taxon>
        <taxon>Metazoa</taxon>
        <taxon>Ecdysozoa</taxon>
        <taxon>Arthropoda</taxon>
        <taxon>Chelicerata</taxon>
        <taxon>Merostomata</taxon>
        <taxon>Xiphosura</taxon>
        <taxon>Limulidae</taxon>
        <taxon>Limulus</taxon>
    </lineage>
</organism>
<name>A0ABM1SK80_LIMPO</name>
<evidence type="ECO:0000256" key="4">
    <source>
        <dbReference type="SAM" id="MobiDB-lite"/>
    </source>
</evidence>
<dbReference type="PANTHER" id="PTHR10276">
    <property type="entry name" value="CORE-BINDING FACTOR, BETA SUBUNIT"/>
    <property type="match status" value="1"/>
</dbReference>
<accession>A0ABM1SK80</accession>
<evidence type="ECO:0000256" key="3">
    <source>
        <dbReference type="ARBA" id="ARBA00025734"/>
    </source>
</evidence>
<dbReference type="Proteomes" id="UP000694941">
    <property type="component" value="Unplaced"/>
</dbReference>
<sequence>MLPFEAPVMCDQLSNCVWKVPRVVADQKTRFESDDLLRKLQQESEAFLATGINLPLVFNPCTKGYGEGCDFEREKGKVHIVSRFIMNGVCVRWRGWLDLHQLDGIGYLEYDEEQAQVEQAMLKEQFQLYNRRLKEFEEKQRAYHRRQERHLSHQIEPQNKRTEFNPKSMSASNV</sequence>
<evidence type="ECO:0000313" key="5">
    <source>
        <dbReference type="Proteomes" id="UP000694941"/>
    </source>
</evidence>
<dbReference type="Pfam" id="PF02312">
    <property type="entry name" value="CBF_beta"/>
    <property type="match status" value="1"/>
</dbReference>
<evidence type="ECO:0000313" key="6">
    <source>
        <dbReference type="RefSeq" id="XP_022244036.1"/>
    </source>
</evidence>
<dbReference type="InterPro" id="IPR003417">
    <property type="entry name" value="CBF_beta"/>
</dbReference>
<evidence type="ECO:0000256" key="2">
    <source>
        <dbReference type="ARBA" id="ARBA00023242"/>
    </source>
</evidence>
<dbReference type="RefSeq" id="XP_022244036.1">
    <property type="nucleotide sequence ID" value="XM_022388328.1"/>
</dbReference>
<keyword evidence="5" id="KW-1185">Reference proteome</keyword>
<feature type="compositionally biased region" description="Basic and acidic residues" evidence="4">
    <location>
        <begin position="149"/>
        <end position="164"/>
    </location>
</feature>
<evidence type="ECO:0000256" key="1">
    <source>
        <dbReference type="ARBA" id="ARBA00004123"/>
    </source>
</evidence>
<comment type="subcellular location">
    <subcellularLocation>
        <location evidence="1">Nucleus</location>
    </subcellularLocation>
</comment>
<dbReference type="GeneID" id="106461381"/>
<dbReference type="PANTHER" id="PTHR10276:SF3">
    <property type="entry name" value="CORE-BINDING FACTOR SUBUNIT BETA"/>
    <property type="match status" value="1"/>
</dbReference>
<proteinExistence type="inferred from homology"/>
<keyword evidence="2" id="KW-0539">Nucleus</keyword>
<comment type="similarity">
    <text evidence="3">Belongs to the CBF-beta family.</text>
</comment>
<feature type="compositionally biased region" description="Polar residues" evidence="4">
    <location>
        <begin position="165"/>
        <end position="174"/>
    </location>
</feature>